<dbReference type="FunFam" id="1.10.1070.11:FF:000014">
    <property type="entry name" value="Phosphatidylinositol 3-kinase, root isoform"/>
    <property type="match status" value="1"/>
</dbReference>
<name>A0ABD1XZR5_9MARC</name>
<dbReference type="SUPFAM" id="SSF48371">
    <property type="entry name" value="ARM repeat"/>
    <property type="match status" value="1"/>
</dbReference>
<feature type="domain" description="PIK helical" evidence="9">
    <location>
        <begin position="309"/>
        <end position="486"/>
    </location>
</feature>
<feature type="domain" description="C2 PI3K-type" evidence="10">
    <location>
        <begin position="57"/>
        <end position="210"/>
    </location>
</feature>
<dbReference type="GO" id="GO:0016303">
    <property type="term" value="F:1-phosphatidylinositol-3-kinase activity"/>
    <property type="evidence" value="ECO:0007669"/>
    <property type="project" value="UniProtKB-EC"/>
</dbReference>
<dbReference type="Gene3D" id="2.60.40.150">
    <property type="entry name" value="C2 domain"/>
    <property type="match status" value="1"/>
</dbReference>
<evidence type="ECO:0000256" key="7">
    <source>
        <dbReference type="PROSITE-ProRule" id="PRU00880"/>
    </source>
</evidence>
<dbReference type="InterPro" id="IPR057756">
    <property type="entry name" value="PI3-kinase_type3/VPS34_cat"/>
</dbReference>
<dbReference type="FunFam" id="3.30.1010.10:FF:000002">
    <property type="entry name" value="Phosphatidylinositol 3-kinase catalytic subunit type 3"/>
    <property type="match status" value="1"/>
</dbReference>
<dbReference type="PROSITE" id="PS51545">
    <property type="entry name" value="PIK_HELICAL"/>
    <property type="match status" value="1"/>
</dbReference>
<dbReference type="GO" id="GO:0005524">
    <property type="term" value="F:ATP binding"/>
    <property type="evidence" value="ECO:0007669"/>
    <property type="project" value="UniProtKB-UniRule"/>
</dbReference>
<reference evidence="11 12" key="1">
    <citation type="submission" date="2024-09" db="EMBL/GenBank/DDBJ databases">
        <title>Chromosome-scale assembly of Riccia fluitans.</title>
        <authorList>
            <person name="Paukszto L."/>
            <person name="Sawicki J."/>
            <person name="Karawczyk K."/>
            <person name="Piernik-Szablinska J."/>
            <person name="Szczecinska M."/>
            <person name="Mazdziarz M."/>
        </authorList>
    </citation>
    <scope>NUCLEOTIDE SEQUENCE [LARGE SCALE GENOMIC DNA]</scope>
    <source>
        <strain evidence="11">Rf_01</strain>
        <tissue evidence="11">Aerial parts of the thallus</tissue>
    </source>
</reference>
<dbReference type="InterPro" id="IPR016024">
    <property type="entry name" value="ARM-type_fold"/>
</dbReference>
<dbReference type="Gene3D" id="3.30.1010.10">
    <property type="entry name" value="Phosphatidylinositol 3-kinase Catalytic Subunit, Chain A, domain 4"/>
    <property type="match status" value="1"/>
</dbReference>
<dbReference type="SUPFAM" id="SSF49562">
    <property type="entry name" value="C2 domain (Calcium/lipid-binding domain, CaLB)"/>
    <property type="match status" value="1"/>
</dbReference>
<comment type="caution">
    <text evidence="11">The sequence shown here is derived from an EMBL/GenBank/DDBJ whole genome shotgun (WGS) entry which is preliminary data.</text>
</comment>
<dbReference type="Proteomes" id="UP001605036">
    <property type="component" value="Unassembled WGS sequence"/>
</dbReference>
<dbReference type="PIRSF" id="PIRSF000587">
    <property type="entry name" value="PI3K_Vps34"/>
    <property type="match status" value="1"/>
</dbReference>
<dbReference type="PROSITE" id="PS00916">
    <property type="entry name" value="PI3_4_KINASE_2"/>
    <property type="match status" value="1"/>
</dbReference>
<evidence type="ECO:0000256" key="6">
    <source>
        <dbReference type="PIRNR" id="PIRNR000587"/>
    </source>
</evidence>
<dbReference type="PANTHER" id="PTHR10048">
    <property type="entry name" value="PHOSPHATIDYLINOSITOL KINASE"/>
    <property type="match status" value="1"/>
</dbReference>
<dbReference type="Pfam" id="PF00792">
    <property type="entry name" value="PI3K_C2"/>
    <property type="match status" value="1"/>
</dbReference>
<dbReference type="InterPro" id="IPR008290">
    <property type="entry name" value="PI3K_Vps34"/>
</dbReference>
<keyword evidence="12" id="KW-1185">Reference proteome</keyword>
<dbReference type="SUPFAM" id="SSF56112">
    <property type="entry name" value="Protein kinase-like (PK-like)"/>
    <property type="match status" value="1"/>
</dbReference>
<protein>
    <recommendedName>
        <fullName evidence="1">phosphatidylinositol 3-kinase</fullName>
        <ecNumber evidence="1">2.7.1.137</ecNumber>
    </recommendedName>
</protein>
<dbReference type="PROSITE" id="PS00915">
    <property type="entry name" value="PI3_4_KINASE_1"/>
    <property type="match status" value="1"/>
</dbReference>
<dbReference type="CDD" id="cd00896">
    <property type="entry name" value="PI3Kc_III"/>
    <property type="match status" value="1"/>
</dbReference>
<dbReference type="PANTHER" id="PTHR10048:SF7">
    <property type="entry name" value="PHOSPHATIDYLINOSITOL 3-KINASE CATALYTIC SUBUNIT TYPE 3"/>
    <property type="match status" value="1"/>
</dbReference>
<keyword evidence="5 6" id="KW-0067">ATP-binding</keyword>
<evidence type="ECO:0000256" key="1">
    <source>
        <dbReference type="ARBA" id="ARBA00012073"/>
    </source>
</evidence>
<evidence type="ECO:0000256" key="2">
    <source>
        <dbReference type="ARBA" id="ARBA00022679"/>
    </source>
</evidence>
<sequence length="841" mass="96480">MGTLCDAQRKVDHWTMSCGKLLEDIREEKQMDGAGRINNEFRFFLSCDINLPVTFRVEALDGEPSPASSNSVLDEWHSVPELYVECSLYIDGVLFGLPTRTRLASVEKPYRWNELITLSAKYRDLTVDAQLALTVWDVSLPRQEVAVGGATLILFNSRKQQLKTGKQKLRLWHGREADGSVPTTTPGKVPKLERGEIERLEKLVNKFERGQLPHMDWLDRLAFKRIEKMKLEESKRTGKTNLHLIVDLRSFEHPVAFQELGTPLPTQTPNFSAGNLDLVTVWDPEVGRQNPSENKQLKLARSVARGVIDRDLKPNSSEKKEIQKILKHPPTRILSGDERQLMWKFRYSLKSDKRALTKFLRCVDWSDAQEAKQALDLMRKWAPIDIADALELLSPVFESEEVRAYAVTVLERADDEEFRCYLLQLVQALRYERSDNSHLTFFLVQRAVQNAELASFLRWYVAVELHPSYARRFYCIYDILEDVLKKTPSGEKQWQNMVRQTELTAQLCSIMRDVKQARGGTKKMIEKLRQLLSGLLSELTYFDKPISLPLDPKIMITGIIPSESSIFKSSLHPLRLTFRTETGGKCQIIFKKGDDMRQDQLVIQMVSLMDRLLKLENLDLKLTPYKVLATAQDEGMVEFIPSTSLAQVLNDHKTIISYFQQYHPDEHGPFGITAACLETFIRSCAGYCVIMYILGVGDRHLDNLLLTKDGRLFHIDFGFILGRDPKPFPPPMKLCKEMVEAMGGAESEHYGRFKSFCCEAYNILRKSSNLILNLFHLMAGANIPDIASDSEKGILKIQEKFRLDLDDEEAVQFFQSLINDSVSALFPQMVEMAHRWAQYWR</sequence>
<evidence type="ECO:0000256" key="5">
    <source>
        <dbReference type="ARBA" id="ARBA00022840"/>
    </source>
</evidence>
<dbReference type="InterPro" id="IPR001263">
    <property type="entry name" value="PI3K_accessory_dom"/>
</dbReference>
<proteinExistence type="inferred from homology"/>
<evidence type="ECO:0000259" key="8">
    <source>
        <dbReference type="PROSITE" id="PS50290"/>
    </source>
</evidence>
<dbReference type="SMART" id="SM00146">
    <property type="entry name" value="PI3Kc"/>
    <property type="match status" value="1"/>
</dbReference>
<dbReference type="InterPro" id="IPR035892">
    <property type="entry name" value="C2_domain_sf"/>
</dbReference>
<dbReference type="FunFam" id="1.25.40.70:FF:000012">
    <property type="entry name" value="phosphatidylinositol 3-kinase, root isoform"/>
    <property type="match status" value="1"/>
</dbReference>
<dbReference type="CDD" id="cd08397">
    <property type="entry name" value="C2_PI3K_class_III"/>
    <property type="match status" value="1"/>
</dbReference>
<evidence type="ECO:0000259" key="9">
    <source>
        <dbReference type="PROSITE" id="PS51545"/>
    </source>
</evidence>
<dbReference type="EMBL" id="JBHFFA010000007">
    <property type="protein sequence ID" value="KAL2613376.1"/>
    <property type="molecule type" value="Genomic_DNA"/>
</dbReference>
<dbReference type="InterPro" id="IPR042236">
    <property type="entry name" value="PI3K_accessory_sf"/>
</dbReference>
<dbReference type="InterPro" id="IPR036940">
    <property type="entry name" value="PI3/4_kinase_cat_sf"/>
</dbReference>
<evidence type="ECO:0000256" key="3">
    <source>
        <dbReference type="ARBA" id="ARBA00022741"/>
    </source>
</evidence>
<gene>
    <name evidence="11" type="ORF">R1flu_025068</name>
</gene>
<dbReference type="InterPro" id="IPR002420">
    <property type="entry name" value="PI3K-type_C2_dom"/>
</dbReference>
<dbReference type="InterPro" id="IPR000403">
    <property type="entry name" value="PI3/4_kinase_cat_dom"/>
</dbReference>
<evidence type="ECO:0000259" key="10">
    <source>
        <dbReference type="PROSITE" id="PS51547"/>
    </source>
</evidence>
<dbReference type="AlphaFoldDB" id="A0ABD1XZR5"/>
<accession>A0ABD1XZR5</accession>
<dbReference type="PROSITE" id="PS51547">
    <property type="entry name" value="C2_PI3K"/>
    <property type="match status" value="1"/>
</dbReference>
<dbReference type="PROSITE" id="PS50290">
    <property type="entry name" value="PI3_4_KINASE_3"/>
    <property type="match status" value="1"/>
</dbReference>
<dbReference type="SMART" id="SM00145">
    <property type="entry name" value="PI3Ka"/>
    <property type="match status" value="1"/>
</dbReference>
<evidence type="ECO:0000256" key="4">
    <source>
        <dbReference type="ARBA" id="ARBA00022777"/>
    </source>
</evidence>
<keyword evidence="3 6" id="KW-0547">Nucleotide-binding</keyword>
<dbReference type="InterPro" id="IPR011009">
    <property type="entry name" value="Kinase-like_dom_sf"/>
</dbReference>
<dbReference type="Pfam" id="PF00454">
    <property type="entry name" value="PI3_PI4_kinase"/>
    <property type="match status" value="1"/>
</dbReference>
<comment type="similarity">
    <text evidence="6 7">Belongs to the PI3/PI4-kinase family.</text>
</comment>
<organism evidence="11 12">
    <name type="scientific">Riccia fluitans</name>
    <dbReference type="NCBI Taxonomy" id="41844"/>
    <lineage>
        <taxon>Eukaryota</taxon>
        <taxon>Viridiplantae</taxon>
        <taxon>Streptophyta</taxon>
        <taxon>Embryophyta</taxon>
        <taxon>Marchantiophyta</taxon>
        <taxon>Marchantiopsida</taxon>
        <taxon>Marchantiidae</taxon>
        <taxon>Marchantiales</taxon>
        <taxon>Ricciaceae</taxon>
        <taxon>Riccia</taxon>
    </lineage>
</organism>
<dbReference type="InterPro" id="IPR015433">
    <property type="entry name" value="PI3/4_kinase"/>
</dbReference>
<dbReference type="Gene3D" id="1.10.1070.11">
    <property type="entry name" value="Phosphatidylinositol 3-/4-kinase, catalytic domain"/>
    <property type="match status" value="1"/>
</dbReference>
<dbReference type="InterPro" id="IPR018936">
    <property type="entry name" value="PI3/4_kinase_CS"/>
</dbReference>
<feature type="domain" description="PI3K/PI4K catalytic" evidence="8">
    <location>
        <begin position="560"/>
        <end position="826"/>
    </location>
</feature>
<dbReference type="SMART" id="SM00142">
    <property type="entry name" value="PI3K_C2"/>
    <property type="match status" value="1"/>
</dbReference>
<evidence type="ECO:0000313" key="11">
    <source>
        <dbReference type="EMBL" id="KAL2613376.1"/>
    </source>
</evidence>
<dbReference type="EC" id="2.7.1.137" evidence="1"/>
<keyword evidence="4 6" id="KW-0418">Kinase</keyword>
<evidence type="ECO:0000313" key="12">
    <source>
        <dbReference type="Proteomes" id="UP001605036"/>
    </source>
</evidence>
<dbReference type="Gene3D" id="1.25.40.70">
    <property type="entry name" value="Phosphatidylinositol 3-kinase, accessory domain (PIK)"/>
    <property type="match status" value="1"/>
</dbReference>
<dbReference type="CDD" id="cd00870">
    <property type="entry name" value="PI3Ka_III"/>
    <property type="match status" value="1"/>
</dbReference>
<dbReference type="Pfam" id="PF00613">
    <property type="entry name" value="PI3Ka"/>
    <property type="match status" value="1"/>
</dbReference>
<keyword evidence="2 6" id="KW-0808">Transferase</keyword>